<gene>
    <name evidence="1" type="ORF">M5K25_003426</name>
</gene>
<organism evidence="1 2">
    <name type="scientific">Dendrobium thyrsiflorum</name>
    <name type="common">Pinecone-like raceme dendrobium</name>
    <name type="synonym">Orchid</name>
    <dbReference type="NCBI Taxonomy" id="117978"/>
    <lineage>
        <taxon>Eukaryota</taxon>
        <taxon>Viridiplantae</taxon>
        <taxon>Streptophyta</taxon>
        <taxon>Embryophyta</taxon>
        <taxon>Tracheophyta</taxon>
        <taxon>Spermatophyta</taxon>
        <taxon>Magnoliopsida</taxon>
        <taxon>Liliopsida</taxon>
        <taxon>Asparagales</taxon>
        <taxon>Orchidaceae</taxon>
        <taxon>Epidendroideae</taxon>
        <taxon>Malaxideae</taxon>
        <taxon>Dendrobiinae</taxon>
        <taxon>Dendrobium</taxon>
    </lineage>
</organism>
<evidence type="ECO:0000313" key="1">
    <source>
        <dbReference type="EMBL" id="KAL0925116.1"/>
    </source>
</evidence>
<protein>
    <submittedName>
        <fullName evidence="1">Uncharacterized protein</fullName>
    </submittedName>
</protein>
<proteinExistence type="predicted"/>
<keyword evidence="2" id="KW-1185">Reference proteome</keyword>
<dbReference type="Proteomes" id="UP001552299">
    <property type="component" value="Unassembled WGS sequence"/>
</dbReference>
<evidence type="ECO:0000313" key="2">
    <source>
        <dbReference type="Proteomes" id="UP001552299"/>
    </source>
</evidence>
<reference evidence="1 2" key="1">
    <citation type="journal article" date="2024" name="Plant Biotechnol. J.">
        <title>Dendrobium thyrsiflorum genome and its molecular insights into genes involved in important horticultural traits.</title>
        <authorList>
            <person name="Chen B."/>
            <person name="Wang J.Y."/>
            <person name="Zheng P.J."/>
            <person name="Li K.L."/>
            <person name="Liang Y.M."/>
            <person name="Chen X.F."/>
            <person name="Zhang C."/>
            <person name="Zhao X."/>
            <person name="He X."/>
            <person name="Zhang G.Q."/>
            <person name="Liu Z.J."/>
            <person name="Xu Q."/>
        </authorList>
    </citation>
    <scope>NUCLEOTIDE SEQUENCE [LARGE SCALE GENOMIC DNA]</scope>
    <source>
        <strain evidence="1">GZMU011</strain>
    </source>
</reference>
<dbReference type="AlphaFoldDB" id="A0ABD0VRF4"/>
<accession>A0ABD0VRF4</accession>
<comment type="caution">
    <text evidence="1">The sequence shown here is derived from an EMBL/GenBank/DDBJ whole genome shotgun (WGS) entry which is preliminary data.</text>
</comment>
<dbReference type="PANTHER" id="PTHR34541:SF2">
    <property type="entry name" value="OS01G0729900 PROTEIN"/>
    <property type="match status" value="1"/>
</dbReference>
<dbReference type="EMBL" id="JANQDX010000004">
    <property type="protein sequence ID" value="KAL0925116.1"/>
    <property type="molecule type" value="Genomic_DNA"/>
</dbReference>
<sequence>MSIERTFGPWEEMQRHCQNLAYRLAHGFSDLLHCPIIPPSFTWPLSHPKTTNPFDTDAILDIGNCLSRAGVDFVACLNGVVQQFFRRLPMPFRLEDGRDGADKLMNEAVLVRRGGEGSKIVAEEIGEWRSLQKSEVNGGMQRFDDEGTDLTVLRQFGRSQGSINLTTNYNSRTNGIESFLVARGDLWRAEVSHGLSTSGNENPPLFLIQLGPVLFFRDTTLLLPVHISKQHLLWYGYDRKSFMDLQFPNGQLTYIAGEGLTHSAYLTAFGGLLQAQGQYPGETRFSFSCKNKHGTRITPMLQLPDKSFAVGLAETLAWRRSGLMVRPSIQLSICPTFGGSNPGLRAELIQTLKEKLNLICGFSCAAHSSAFASLAIGRSKWNGHIGSSGIVFRLEAPLNGVGRPSFAVQFNSGAEF</sequence>
<dbReference type="PANTHER" id="PTHR34541">
    <property type="entry name" value="OS01G0729900 PROTEIN"/>
    <property type="match status" value="1"/>
</dbReference>
<name>A0ABD0VRF4_DENTH</name>